<dbReference type="AlphaFoldDB" id="A0A1J5IKS5"/>
<dbReference type="InterPro" id="IPR027417">
    <property type="entry name" value="P-loop_NTPase"/>
</dbReference>
<name>A0A1J5IKS5_9BACT</name>
<evidence type="ECO:0000313" key="1">
    <source>
        <dbReference type="EMBL" id="OIP97307.1"/>
    </source>
</evidence>
<comment type="caution">
    <text evidence="1">The sequence shown here is derived from an EMBL/GenBank/DDBJ whole genome shotgun (WGS) entry which is preliminary data.</text>
</comment>
<sequence length="332" mass="36813">MALHSDTTIIGHEQPLRALAMHLEQDMVAHAYFFQGPRGIGRFQVALGFARQLLCEHHALEGDGCRSCGLFEKDSHPDLMVLEVPEGKNSISIDQTREAIQYVNVRPYLGGRKVVVIRDADDMPVEAQNSLLKTLEEPPAYVHFILLGKNQESVLATVLSRCRVLTFSRLPLGQVAEYLTGLGQDEAAQDLWLSFFGGEIGSIVKILEDSDLRQRMLSQIADYTGLLTKTPSERLNWVRSLGKLGVEDILDICSRLEILWNIALLEGLSPDTAPGEHHPIIRDFIGKAAHSTTGSIQKVLNSVVTLREDFKAGMNAQLQIENLLLSLPICLE</sequence>
<dbReference type="STRING" id="1817892.AUK40_03410"/>
<dbReference type="Proteomes" id="UP000183245">
    <property type="component" value="Unassembled WGS sequence"/>
</dbReference>
<dbReference type="PANTHER" id="PTHR11669:SF8">
    <property type="entry name" value="DNA POLYMERASE III SUBUNIT DELTA"/>
    <property type="match status" value="1"/>
</dbReference>
<reference evidence="1 2" key="1">
    <citation type="journal article" date="2016" name="Environ. Microbiol.">
        <title>Genomic resolution of a cold subsurface aquifer community provides metabolic insights for novel microbes adapted to high CO concentrations.</title>
        <authorList>
            <person name="Probst A.J."/>
            <person name="Castelle C.J."/>
            <person name="Singh A."/>
            <person name="Brown C.T."/>
            <person name="Anantharaman K."/>
            <person name="Sharon I."/>
            <person name="Hug L.A."/>
            <person name="Burstein D."/>
            <person name="Emerson J.B."/>
            <person name="Thomas B.C."/>
            <person name="Banfield J.F."/>
        </authorList>
    </citation>
    <scope>NUCLEOTIDE SEQUENCE [LARGE SCALE GENOMIC DNA]</scope>
    <source>
        <strain evidence="1">CG2_30_54_11</strain>
    </source>
</reference>
<dbReference type="EMBL" id="MNZT01000059">
    <property type="protein sequence ID" value="OIP97307.1"/>
    <property type="molecule type" value="Genomic_DNA"/>
</dbReference>
<dbReference type="GO" id="GO:0006261">
    <property type="term" value="P:DNA-templated DNA replication"/>
    <property type="evidence" value="ECO:0007669"/>
    <property type="project" value="TreeGrafter"/>
</dbReference>
<dbReference type="Gene3D" id="3.40.50.300">
    <property type="entry name" value="P-loop containing nucleotide triphosphate hydrolases"/>
    <property type="match status" value="1"/>
</dbReference>
<dbReference type="InterPro" id="IPR050238">
    <property type="entry name" value="DNA_Rep/Repair_Clamp_Loader"/>
</dbReference>
<accession>A0A1J5IKS5</accession>
<dbReference type="SUPFAM" id="SSF52540">
    <property type="entry name" value="P-loop containing nucleoside triphosphate hydrolases"/>
    <property type="match status" value="1"/>
</dbReference>
<evidence type="ECO:0000313" key="2">
    <source>
        <dbReference type="Proteomes" id="UP000183245"/>
    </source>
</evidence>
<dbReference type="Pfam" id="PF13177">
    <property type="entry name" value="DNA_pol3_delta2"/>
    <property type="match status" value="1"/>
</dbReference>
<dbReference type="PANTHER" id="PTHR11669">
    <property type="entry name" value="REPLICATION FACTOR C / DNA POLYMERASE III GAMMA-TAU SUBUNIT"/>
    <property type="match status" value="1"/>
</dbReference>
<protein>
    <recommendedName>
        <fullName evidence="3">DNA-directed DNA polymerase</fullName>
    </recommendedName>
</protein>
<proteinExistence type="predicted"/>
<organism evidence="1 2">
    <name type="scientific">Candidatus Wirthbacteria bacterium CG2_30_54_11</name>
    <dbReference type="NCBI Taxonomy" id="1817892"/>
    <lineage>
        <taxon>Bacteria</taxon>
        <taxon>Candidatus Wirthbacteria</taxon>
    </lineage>
</organism>
<evidence type="ECO:0008006" key="3">
    <source>
        <dbReference type="Google" id="ProtNLM"/>
    </source>
</evidence>
<gene>
    <name evidence="1" type="ORF">AUK40_03410</name>
</gene>